<feature type="signal peptide" evidence="1">
    <location>
        <begin position="1"/>
        <end position="16"/>
    </location>
</feature>
<evidence type="ECO:0000256" key="1">
    <source>
        <dbReference type="SAM" id="SignalP"/>
    </source>
</evidence>
<dbReference type="InterPro" id="IPR003609">
    <property type="entry name" value="Pan_app"/>
</dbReference>
<keyword evidence="4" id="KW-1185">Reference proteome</keyword>
<feature type="domain" description="Apple" evidence="2">
    <location>
        <begin position="238"/>
        <end position="309"/>
    </location>
</feature>
<keyword evidence="1" id="KW-0732">Signal</keyword>
<dbReference type="Gene3D" id="3.50.4.10">
    <property type="entry name" value="Hepatocyte Growth Factor"/>
    <property type="match status" value="1"/>
</dbReference>
<comment type="caution">
    <text evidence="3">The sequence shown here is derived from an EMBL/GenBank/DDBJ whole genome shotgun (WGS) entry which is preliminary data.</text>
</comment>
<evidence type="ECO:0000313" key="3">
    <source>
        <dbReference type="EMBL" id="KAL2064840.1"/>
    </source>
</evidence>
<evidence type="ECO:0000313" key="4">
    <source>
        <dbReference type="Proteomes" id="UP001595075"/>
    </source>
</evidence>
<accession>A0ABR4C598</accession>
<sequence>MNLIIGLLAGAALSSAAPQSFPRNVPEILQERGLPQCHSDNLYRIFIDKKYSSSASAFCSTYITATSISTIIPKATVTVTSRVTGATLLITNVVVATKTNTIPMVNPTITLTPKLRRDDRLEKCPGKAGTYAPYLISSACSCLVEPVSVVSRTTTAPIMTITEKNTLILTRSTTTVQSTTTTVDVTGPPKATETVHIPLPPVEAPVEQPVEQPVEAIPAYCTDGDYVAPGGGIFTPFCGFSFVSSRNLMTAHHADTYSTCADKCDENPDCTYFSFSLVLMDNCLTFIKGVDDESPPNADVSFDSGFRIM</sequence>
<protein>
    <recommendedName>
        <fullName evidence="2">Apple domain-containing protein</fullName>
    </recommendedName>
</protein>
<dbReference type="PROSITE" id="PS50948">
    <property type="entry name" value="PAN"/>
    <property type="match status" value="1"/>
</dbReference>
<proteinExistence type="predicted"/>
<feature type="chain" id="PRO_5045988512" description="Apple domain-containing protein" evidence="1">
    <location>
        <begin position="17"/>
        <end position="309"/>
    </location>
</feature>
<gene>
    <name evidence="3" type="ORF">VTL71DRAFT_3980</name>
</gene>
<evidence type="ECO:0000259" key="2">
    <source>
        <dbReference type="PROSITE" id="PS50948"/>
    </source>
</evidence>
<reference evidence="3 4" key="1">
    <citation type="journal article" date="2024" name="Commun. Biol.">
        <title>Comparative genomic analysis of thermophilic fungi reveals convergent evolutionary adaptations and gene losses.</title>
        <authorList>
            <person name="Steindorff A.S."/>
            <person name="Aguilar-Pontes M.V."/>
            <person name="Robinson A.J."/>
            <person name="Andreopoulos B."/>
            <person name="LaButti K."/>
            <person name="Kuo A."/>
            <person name="Mondo S."/>
            <person name="Riley R."/>
            <person name="Otillar R."/>
            <person name="Haridas S."/>
            <person name="Lipzen A."/>
            <person name="Grimwood J."/>
            <person name="Schmutz J."/>
            <person name="Clum A."/>
            <person name="Reid I.D."/>
            <person name="Moisan M.C."/>
            <person name="Butler G."/>
            <person name="Nguyen T.T.M."/>
            <person name="Dewar K."/>
            <person name="Conant G."/>
            <person name="Drula E."/>
            <person name="Henrissat B."/>
            <person name="Hansel C."/>
            <person name="Singer S."/>
            <person name="Hutchinson M.I."/>
            <person name="de Vries R.P."/>
            <person name="Natvig D.O."/>
            <person name="Powell A.J."/>
            <person name="Tsang A."/>
            <person name="Grigoriev I.V."/>
        </authorList>
    </citation>
    <scope>NUCLEOTIDE SEQUENCE [LARGE SCALE GENOMIC DNA]</scope>
    <source>
        <strain evidence="3 4">CBS 494.80</strain>
    </source>
</reference>
<dbReference type="EMBL" id="JAZHXI010000013">
    <property type="protein sequence ID" value="KAL2064840.1"/>
    <property type="molecule type" value="Genomic_DNA"/>
</dbReference>
<organism evidence="3 4">
    <name type="scientific">Oculimacula yallundae</name>
    <dbReference type="NCBI Taxonomy" id="86028"/>
    <lineage>
        <taxon>Eukaryota</taxon>
        <taxon>Fungi</taxon>
        <taxon>Dikarya</taxon>
        <taxon>Ascomycota</taxon>
        <taxon>Pezizomycotina</taxon>
        <taxon>Leotiomycetes</taxon>
        <taxon>Helotiales</taxon>
        <taxon>Ploettnerulaceae</taxon>
        <taxon>Oculimacula</taxon>
    </lineage>
</organism>
<name>A0ABR4C598_9HELO</name>
<dbReference type="Proteomes" id="UP001595075">
    <property type="component" value="Unassembled WGS sequence"/>
</dbReference>